<feature type="transmembrane region" description="Helical" evidence="6">
    <location>
        <begin position="170"/>
        <end position="187"/>
    </location>
</feature>
<evidence type="ECO:0000256" key="1">
    <source>
        <dbReference type="ARBA" id="ARBA00004141"/>
    </source>
</evidence>
<keyword evidence="3 6" id="KW-1133">Transmembrane helix</keyword>
<reference evidence="7 8" key="1">
    <citation type="submission" date="2020-07" db="EMBL/GenBank/DDBJ databases">
        <title>Sequencing the genomes of 1000 actinobacteria strains.</title>
        <authorList>
            <person name="Klenk H.-P."/>
        </authorList>
    </citation>
    <scope>NUCLEOTIDE SEQUENCE [LARGE SCALE GENOMIC DNA]</scope>
    <source>
        <strain evidence="7 8">DSM 24552</strain>
    </source>
</reference>
<accession>A0A7Y9RUF3</accession>
<evidence type="ECO:0000256" key="5">
    <source>
        <dbReference type="SAM" id="MobiDB-lite"/>
    </source>
</evidence>
<feature type="compositionally biased region" description="Low complexity" evidence="5">
    <location>
        <begin position="11"/>
        <end position="30"/>
    </location>
</feature>
<dbReference type="InterPro" id="IPR044878">
    <property type="entry name" value="UbiA_sf"/>
</dbReference>
<feature type="transmembrane region" description="Helical" evidence="6">
    <location>
        <begin position="121"/>
        <end position="140"/>
    </location>
</feature>
<dbReference type="AlphaFoldDB" id="A0A7Y9RUF3"/>
<name>A0A7Y9RUF3_9ACTN</name>
<dbReference type="Pfam" id="PF01040">
    <property type="entry name" value="UbiA"/>
    <property type="match status" value="1"/>
</dbReference>
<dbReference type="Proteomes" id="UP000544110">
    <property type="component" value="Unassembled WGS sequence"/>
</dbReference>
<dbReference type="RefSeq" id="WP_179517360.1">
    <property type="nucleotide sequence ID" value="NZ_JACCAC010000001.1"/>
</dbReference>
<comment type="subcellular location">
    <subcellularLocation>
        <location evidence="1">Membrane</location>
        <topology evidence="1">Multi-pass membrane protein</topology>
    </subcellularLocation>
</comment>
<evidence type="ECO:0000313" key="8">
    <source>
        <dbReference type="Proteomes" id="UP000544110"/>
    </source>
</evidence>
<evidence type="ECO:0000256" key="6">
    <source>
        <dbReference type="SAM" id="Phobius"/>
    </source>
</evidence>
<proteinExistence type="predicted"/>
<keyword evidence="2 6" id="KW-0812">Transmembrane</keyword>
<dbReference type="EMBL" id="JACCAC010000001">
    <property type="protein sequence ID" value="NYG54803.1"/>
    <property type="molecule type" value="Genomic_DNA"/>
</dbReference>
<organism evidence="7 8">
    <name type="scientific">Nocardioides perillae</name>
    <dbReference type="NCBI Taxonomy" id="1119534"/>
    <lineage>
        <taxon>Bacteria</taxon>
        <taxon>Bacillati</taxon>
        <taxon>Actinomycetota</taxon>
        <taxon>Actinomycetes</taxon>
        <taxon>Propionibacteriales</taxon>
        <taxon>Nocardioidaceae</taxon>
        <taxon>Nocardioides</taxon>
    </lineage>
</organism>
<keyword evidence="8" id="KW-1185">Reference proteome</keyword>
<evidence type="ECO:0000256" key="2">
    <source>
        <dbReference type="ARBA" id="ARBA00022692"/>
    </source>
</evidence>
<feature type="transmembrane region" description="Helical" evidence="6">
    <location>
        <begin position="199"/>
        <end position="224"/>
    </location>
</feature>
<evidence type="ECO:0000256" key="4">
    <source>
        <dbReference type="ARBA" id="ARBA00023136"/>
    </source>
</evidence>
<protein>
    <submittedName>
        <fullName evidence="7">4-hydroxybenzoate polyprenyltransferase</fullName>
    </submittedName>
</protein>
<sequence>MVRTLRRRTPADTPADAPEAAPEAAPANAPTRGRSRVPGPLVTPLALLRAAHPRQAVVTALVLATLAGLAGRRPAEVGLVLATVLVGQTVLGWHNDLVDRERDAETGAPGKPLAQGRLDPGTAWFALACAVLLLVPLAVANGVTAGSAYLAALAVGLLGNVALRGGWLSWLPWAVQFALYPAFLTYGGWGGAHLGEPPAVALCVVAALLGVGVHVLRALPGLVADNRQGLRHLPLRLALRTGAPRLLLLAGVWTAACAVGFLLVAREVGLGG</sequence>
<dbReference type="GO" id="GO:0016765">
    <property type="term" value="F:transferase activity, transferring alkyl or aryl (other than methyl) groups"/>
    <property type="evidence" value="ECO:0007669"/>
    <property type="project" value="InterPro"/>
</dbReference>
<feature type="transmembrane region" description="Helical" evidence="6">
    <location>
        <begin position="146"/>
        <end position="163"/>
    </location>
</feature>
<dbReference type="GO" id="GO:0016020">
    <property type="term" value="C:membrane"/>
    <property type="evidence" value="ECO:0007669"/>
    <property type="project" value="UniProtKB-SubCell"/>
</dbReference>
<comment type="caution">
    <text evidence="7">The sequence shown here is derived from an EMBL/GenBank/DDBJ whole genome shotgun (WGS) entry which is preliminary data.</text>
</comment>
<feature type="region of interest" description="Disordered" evidence="5">
    <location>
        <begin position="1"/>
        <end position="37"/>
    </location>
</feature>
<evidence type="ECO:0000313" key="7">
    <source>
        <dbReference type="EMBL" id="NYG54803.1"/>
    </source>
</evidence>
<keyword evidence="7" id="KW-0808">Transferase</keyword>
<keyword evidence="4 6" id="KW-0472">Membrane</keyword>
<dbReference type="InterPro" id="IPR000537">
    <property type="entry name" value="UbiA_prenyltransferase"/>
</dbReference>
<gene>
    <name evidence="7" type="ORF">BJ989_001107</name>
</gene>
<feature type="transmembrane region" description="Helical" evidence="6">
    <location>
        <begin position="245"/>
        <end position="265"/>
    </location>
</feature>
<dbReference type="Gene3D" id="1.10.357.140">
    <property type="entry name" value="UbiA prenyltransferase"/>
    <property type="match status" value="1"/>
</dbReference>
<evidence type="ECO:0000256" key="3">
    <source>
        <dbReference type="ARBA" id="ARBA00022989"/>
    </source>
</evidence>